<keyword evidence="3" id="KW-1185">Reference proteome</keyword>
<dbReference type="EMBL" id="DF849478">
    <property type="protein sequence ID" value="GAT57517.1"/>
    <property type="molecule type" value="Genomic_DNA"/>
</dbReference>
<sequence length="138" mass="15013">MPVTEIAQASSDATLLHSGIGGPEPGPRVPATAPGSIERLQPELSIYKHAQWVRPRAPRSHRADSGNWPGQPEQIGRPLRSTFDADALPAIHAHRGPLADTRPVFRLLSESDPLPALVPSRRASGFTSTPFRFEFVVR</sequence>
<name>A0ABQ0M3W3_MYCCL</name>
<accession>A0ABQ0M3W3</accession>
<evidence type="ECO:0000256" key="1">
    <source>
        <dbReference type="SAM" id="MobiDB-lite"/>
    </source>
</evidence>
<evidence type="ECO:0000313" key="2">
    <source>
        <dbReference type="EMBL" id="GAT57517.1"/>
    </source>
</evidence>
<dbReference type="Proteomes" id="UP000815677">
    <property type="component" value="Unassembled WGS sequence"/>
</dbReference>
<reference evidence="2" key="1">
    <citation type="submission" date="2014-09" db="EMBL/GenBank/DDBJ databases">
        <title>Genome sequence of the luminous mushroom Mycena chlorophos for searching fungal bioluminescence genes.</title>
        <authorList>
            <person name="Tanaka Y."/>
            <person name="Kasuga D."/>
            <person name="Oba Y."/>
            <person name="Hase S."/>
            <person name="Sato K."/>
            <person name="Oba Y."/>
            <person name="Sakakibara Y."/>
        </authorList>
    </citation>
    <scope>NUCLEOTIDE SEQUENCE</scope>
</reference>
<protein>
    <submittedName>
        <fullName evidence="2">Uncharacterized protein</fullName>
    </submittedName>
</protein>
<feature type="region of interest" description="Disordered" evidence="1">
    <location>
        <begin position="1"/>
        <end position="36"/>
    </location>
</feature>
<evidence type="ECO:0000313" key="3">
    <source>
        <dbReference type="Proteomes" id="UP000815677"/>
    </source>
</evidence>
<gene>
    <name evidence="2" type="ORF">MCHLO_14041</name>
</gene>
<organism evidence="2 3">
    <name type="scientific">Mycena chlorophos</name>
    <name type="common">Agaric fungus</name>
    <name type="synonym">Agaricus chlorophos</name>
    <dbReference type="NCBI Taxonomy" id="658473"/>
    <lineage>
        <taxon>Eukaryota</taxon>
        <taxon>Fungi</taxon>
        <taxon>Dikarya</taxon>
        <taxon>Basidiomycota</taxon>
        <taxon>Agaricomycotina</taxon>
        <taxon>Agaricomycetes</taxon>
        <taxon>Agaricomycetidae</taxon>
        <taxon>Agaricales</taxon>
        <taxon>Marasmiineae</taxon>
        <taxon>Mycenaceae</taxon>
        <taxon>Mycena</taxon>
    </lineage>
</organism>
<proteinExistence type="predicted"/>
<feature type="region of interest" description="Disordered" evidence="1">
    <location>
        <begin position="55"/>
        <end position="78"/>
    </location>
</feature>